<dbReference type="EMBL" id="FUWY01000006">
    <property type="protein sequence ID" value="SJZ90414.1"/>
    <property type="molecule type" value="Genomic_DNA"/>
</dbReference>
<evidence type="ECO:0000259" key="2">
    <source>
        <dbReference type="Pfam" id="PF02272"/>
    </source>
</evidence>
<dbReference type="PANTHER" id="PTHR47618">
    <property type="entry name" value="BIFUNCTIONAL OLIGORIBONUCLEASE AND PAP PHOSPHATASE NRNA"/>
    <property type="match status" value="1"/>
</dbReference>
<dbReference type="Pfam" id="PF02272">
    <property type="entry name" value="DHHA1"/>
    <property type="match status" value="1"/>
</dbReference>
<dbReference type="PANTHER" id="PTHR47618:SF1">
    <property type="entry name" value="BIFUNCTIONAL OLIGORIBONUCLEASE AND PAP PHOSPHATASE NRNA"/>
    <property type="match status" value="1"/>
</dbReference>
<dbReference type="RefSeq" id="WP_078712401.1">
    <property type="nucleotide sequence ID" value="NZ_FUWY01000006.1"/>
</dbReference>
<evidence type="ECO:0000313" key="4">
    <source>
        <dbReference type="Proteomes" id="UP000243297"/>
    </source>
</evidence>
<feature type="domain" description="DHHA1" evidence="2">
    <location>
        <begin position="227"/>
        <end position="308"/>
    </location>
</feature>
<keyword evidence="4" id="KW-1185">Reference proteome</keyword>
<gene>
    <name evidence="3" type="ORF">SAMN02745191_2001</name>
</gene>
<protein>
    <submittedName>
        <fullName evidence="3">Phosphoesterase RecJ domain-containing protein</fullName>
    </submittedName>
</protein>
<dbReference type="SUPFAM" id="SSF64182">
    <property type="entry name" value="DHH phosphoesterases"/>
    <property type="match status" value="1"/>
</dbReference>
<dbReference type="Pfam" id="PF01368">
    <property type="entry name" value="DHH"/>
    <property type="match status" value="1"/>
</dbReference>
<dbReference type="InterPro" id="IPR038763">
    <property type="entry name" value="DHH_sf"/>
</dbReference>
<evidence type="ECO:0000259" key="1">
    <source>
        <dbReference type="Pfam" id="PF01368"/>
    </source>
</evidence>
<dbReference type="GO" id="GO:0003676">
    <property type="term" value="F:nucleic acid binding"/>
    <property type="evidence" value="ECO:0007669"/>
    <property type="project" value="InterPro"/>
</dbReference>
<reference evidence="4" key="1">
    <citation type="submission" date="2017-02" db="EMBL/GenBank/DDBJ databases">
        <authorList>
            <person name="Varghese N."/>
            <person name="Submissions S."/>
        </authorList>
    </citation>
    <scope>NUCLEOTIDE SEQUENCE [LARGE SCALE GENOMIC DNA]</scope>
    <source>
        <strain evidence="4">ATCC 25662</strain>
    </source>
</reference>
<accession>A0A1T4PFT4</accession>
<organism evidence="3 4">
    <name type="scientific">Anaerorhabdus furcosa</name>
    <dbReference type="NCBI Taxonomy" id="118967"/>
    <lineage>
        <taxon>Bacteria</taxon>
        <taxon>Bacillati</taxon>
        <taxon>Bacillota</taxon>
        <taxon>Erysipelotrichia</taxon>
        <taxon>Erysipelotrichales</taxon>
        <taxon>Erysipelotrichaceae</taxon>
        <taxon>Anaerorhabdus</taxon>
    </lineage>
</organism>
<dbReference type="OrthoDB" id="9803668at2"/>
<dbReference type="STRING" id="118967.SAMN02745191_2001"/>
<proteinExistence type="predicted"/>
<dbReference type="AlphaFoldDB" id="A0A1T4PFT4"/>
<dbReference type="Gene3D" id="3.90.1640.10">
    <property type="entry name" value="inorganic pyrophosphatase (n-terminal core)"/>
    <property type="match status" value="1"/>
</dbReference>
<dbReference type="InterPro" id="IPR001667">
    <property type="entry name" value="DDH_dom"/>
</dbReference>
<name>A0A1T4PFT4_9FIRM</name>
<dbReference type="InterPro" id="IPR051319">
    <property type="entry name" value="Oligoribo/pAp-PDE_c-di-AMP_PDE"/>
</dbReference>
<dbReference type="InterPro" id="IPR003156">
    <property type="entry name" value="DHHA1_dom"/>
</dbReference>
<dbReference type="Proteomes" id="UP000243297">
    <property type="component" value="Unassembled WGS sequence"/>
</dbReference>
<sequence>MKNIFQETIEKYDIITIFRHENPDMDALGSQCGLSNWLIENYPTKQIHMCGFDFGRHPELKTTYPVSDETIKNSLAIILDTANSARVDDHRYTLAKETMRIDHHPYVEKFANIEIIKVEDAATCQLLGELFIEIGLDTISLKTAEYLYQGILTDTLCFRTNNTTPNTLYIASLIASRGINISKTNQEVFDIDIDTFNYISMLRNKVMTRGGVAYAIITKEDIRPFKLSINQAREFVSELGNVKDYLIWCIFTQDEENPNVYKGSLRSKEVAINDIASQYNGGGHKNACGVKNLTISQVNTLIDELERLL</sequence>
<feature type="domain" description="DDH" evidence="1">
    <location>
        <begin position="15"/>
        <end position="151"/>
    </location>
</feature>
<dbReference type="Gene3D" id="3.10.310.30">
    <property type="match status" value="1"/>
</dbReference>
<evidence type="ECO:0000313" key="3">
    <source>
        <dbReference type="EMBL" id="SJZ90414.1"/>
    </source>
</evidence>